<dbReference type="EMBL" id="NXLZ01000018">
    <property type="protein sequence ID" value="TKX28564.1"/>
    <property type="molecule type" value="Genomic_DNA"/>
</dbReference>
<dbReference type="Proteomes" id="UP000308838">
    <property type="component" value="Unassembled WGS sequence"/>
</dbReference>
<reference evidence="2 3" key="1">
    <citation type="submission" date="2018-05" db="EMBL/GenBank/DDBJ databases">
        <title>Novel Campyloabacter and Helicobacter Species and Strains.</title>
        <authorList>
            <person name="Mannion A.J."/>
            <person name="Shen Z."/>
            <person name="Fox J.G."/>
        </authorList>
    </citation>
    <scope>NUCLEOTIDE SEQUENCE [LARGE SCALE GENOMIC DNA]</scope>
    <source>
        <strain evidence="3">MIT17-664</strain>
    </source>
</reference>
<evidence type="ECO:0000313" key="2">
    <source>
        <dbReference type="EMBL" id="TKX28564.1"/>
    </source>
</evidence>
<feature type="signal peptide" evidence="1">
    <location>
        <begin position="1"/>
        <end position="20"/>
    </location>
</feature>
<evidence type="ECO:0000313" key="3">
    <source>
        <dbReference type="Proteomes" id="UP000308838"/>
    </source>
</evidence>
<protein>
    <submittedName>
        <fullName evidence="2">Uncharacterized protein</fullName>
    </submittedName>
</protein>
<proteinExistence type="predicted"/>
<keyword evidence="1" id="KW-0732">Signal</keyword>
<comment type="caution">
    <text evidence="2">The sequence shown here is derived from an EMBL/GenBank/DDBJ whole genome shotgun (WGS) entry which is preliminary data.</text>
</comment>
<sequence>MLRKMILLLFLGCAVLNAQSVGECNSFLVVENLKNILKDKILQNVYDSSGLKGMGVDYEEYLEKAKEYPGAMVEINSISSFEKIRDNECLAIVDAKVMGDKGFFTIAYEILNSHKVKITNIIMR</sequence>
<dbReference type="AlphaFoldDB" id="A0A4U7BJC7"/>
<name>A0A4U7BJC7_9BACT</name>
<organism evidence="2 3">
    <name type="scientific">Campylobacter estrildidarum</name>
    <dbReference type="NCBI Taxonomy" id="2510189"/>
    <lineage>
        <taxon>Bacteria</taxon>
        <taxon>Pseudomonadati</taxon>
        <taxon>Campylobacterota</taxon>
        <taxon>Epsilonproteobacteria</taxon>
        <taxon>Campylobacterales</taxon>
        <taxon>Campylobacteraceae</taxon>
        <taxon>Campylobacter</taxon>
    </lineage>
</organism>
<gene>
    <name evidence="2" type="ORF">CQA69_08165</name>
</gene>
<dbReference type="OrthoDB" id="9929720at2"/>
<accession>A0A4U7BJC7</accession>
<keyword evidence="3" id="KW-1185">Reference proteome</keyword>
<feature type="chain" id="PRO_5020389493" evidence="1">
    <location>
        <begin position="21"/>
        <end position="124"/>
    </location>
</feature>
<evidence type="ECO:0000256" key="1">
    <source>
        <dbReference type="SAM" id="SignalP"/>
    </source>
</evidence>
<dbReference type="RefSeq" id="WP_137621284.1">
    <property type="nucleotide sequence ID" value="NZ_NXLZ01000018.1"/>
</dbReference>